<protein>
    <submittedName>
        <fullName evidence="7">LysR family transcriptional regulator substrate-binding protein</fullName>
    </submittedName>
</protein>
<feature type="region of interest" description="Disordered" evidence="5">
    <location>
        <begin position="217"/>
        <end position="283"/>
    </location>
</feature>
<evidence type="ECO:0000313" key="8">
    <source>
        <dbReference type="Proteomes" id="UP001260872"/>
    </source>
</evidence>
<evidence type="ECO:0000256" key="5">
    <source>
        <dbReference type="SAM" id="MobiDB-lite"/>
    </source>
</evidence>
<keyword evidence="2" id="KW-0805">Transcription regulation</keyword>
<feature type="domain" description="LysR substrate-binding" evidence="6">
    <location>
        <begin position="37"/>
        <end position="216"/>
    </location>
</feature>
<keyword evidence="4" id="KW-0804">Transcription</keyword>
<dbReference type="RefSeq" id="WP_310538198.1">
    <property type="nucleotide sequence ID" value="NZ_BAAAOC010000017.1"/>
</dbReference>
<evidence type="ECO:0000259" key="6">
    <source>
        <dbReference type="Pfam" id="PF03466"/>
    </source>
</evidence>
<gene>
    <name evidence="7" type="ORF">RH857_11915</name>
</gene>
<dbReference type="Gene3D" id="3.40.190.10">
    <property type="entry name" value="Periplasmic binding protein-like II"/>
    <property type="match status" value="2"/>
</dbReference>
<feature type="region of interest" description="Disordered" evidence="5">
    <location>
        <begin position="1"/>
        <end position="29"/>
    </location>
</feature>
<keyword evidence="8" id="KW-1185">Reference proteome</keyword>
<name>A0ABU1FXD3_9MICC</name>
<evidence type="ECO:0000256" key="3">
    <source>
        <dbReference type="ARBA" id="ARBA00023125"/>
    </source>
</evidence>
<dbReference type="InterPro" id="IPR005119">
    <property type="entry name" value="LysR_subst-bd"/>
</dbReference>
<feature type="compositionally biased region" description="Low complexity" evidence="5">
    <location>
        <begin position="255"/>
        <end position="274"/>
    </location>
</feature>
<dbReference type="SUPFAM" id="SSF53850">
    <property type="entry name" value="Periplasmic binding protein-like II"/>
    <property type="match status" value="1"/>
</dbReference>
<feature type="compositionally biased region" description="Low complexity" evidence="5">
    <location>
        <begin position="1"/>
        <end position="14"/>
    </location>
</feature>
<evidence type="ECO:0000256" key="4">
    <source>
        <dbReference type="ARBA" id="ARBA00023163"/>
    </source>
</evidence>
<comment type="caution">
    <text evidence="7">The sequence shown here is derived from an EMBL/GenBank/DDBJ whole genome shotgun (WGS) entry which is preliminary data.</text>
</comment>
<comment type="similarity">
    <text evidence="1">Belongs to the LysR transcriptional regulatory family.</text>
</comment>
<evidence type="ECO:0000313" key="7">
    <source>
        <dbReference type="EMBL" id="MDR5712826.1"/>
    </source>
</evidence>
<sequence>MTEQSRGSSTTADGAGSGDQAPAALRLSALPGATPDKWVTRWRDRFRQVPLDVQYFDDDGQLERVRNRASDLGYVRLPEGEDVDTEVFHRVWLYQEQPVVCAASDHWVAAAEDSVDWQDIAEEHFLSAAEMLPEGPGDPLEPKTGAELARAERIALEVVASGAGVLVLPNSVARMLSRKDVVIRAIEGRPGWRVGLAWRRGEDDELIQEFIGIARGRKAGSPRSTQEASGAGRQPGTDRGGQKQTRQKAAGGSGASRSRSPGGARRGTRPGSGRKSSKTGRRR</sequence>
<dbReference type="Pfam" id="PF03466">
    <property type="entry name" value="LysR_substrate"/>
    <property type="match status" value="1"/>
</dbReference>
<dbReference type="EMBL" id="JAVKGT010000038">
    <property type="protein sequence ID" value="MDR5712826.1"/>
    <property type="molecule type" value="Genomic_DNA"/>
</dbReference>
<keyword evidence="3" id="KW-0238">DNA-binding</keyword>
<accession>A0ABU1FXD3</accession>
<reference evidence="8" key="1">
    <citation type="submission" date="2023-07" db="EMBL/GenBank/DDBJ databases">
        <title>Description of three actinobacteria isolated from air of manufacturing shop in a pharmaceutical factory.</title>
        <authorList>
            <person name="Zhang D.-F."/>
        </authorList>
    </citation>
    <scope>NUCLEOTIDE SEQUENCE [LARGE SCALE GENOMIC DNA]</scope>
    <source>
        <strain evidence="8">CCTCC AB 207010</strain>
    </source>
</reference>
<dbReference type="PANTHER" id="PTHR30346:SF0">
    <property type="entry name" value="HCA OPERON TRANSCRIPTIONAL ACTIVATOR HCAR"/>
    <property type="match status" value="1"/>
</dbReference>
<evidence type="ECO:0000256" key="1">
    <source>
        <dbReference type="ARBA" id="ARBA00009437"/>
    </source>
</evidence>
<dbReference type="PANTHER" id="PTHR30346">
    <property type="entry name" value="TRANSCRIPTIONAL DUAL REGULATOR HCAR-RELATED"/>
    <property type="match status" value="1"/>
</dbReference>
<proteinExistence type="inferred from homology"/>
<evidence type="ECO:0000256" key="2">
    <source>
        <dbReference type="ARBA" id="ARBA00023015"/>
    </source>
</evidence>
<dbReference type="CDD" id="cd05466">
    <property type="entry name" value="PBP2_LTTR_substrate"/>
    <property type="match status" value="1"/>
</dbReference>
<organism evidence="7 8">
    <name type="scientific">Nesterenkonia flava</name>
    <dbReference type="NCBI Taxonomy" id="469799"/>
    <lineage>
        <taxon>Bacteria</taxon>
        <taxon>Bacillati</taxon>
        <taxon>Actinomycetota</taxon>
        <taxon>Actinomycetes</taxon>
        <taxon>Micrococcales</taxon>
        <taxon>Micrococcaceae</taxon>
        <taxon>Nesterenkonia</taxon>
    </lineage>
</organism>
<dbReference type="Proteomes" id="UP001260872">
    <property type="component" value="Unassembled WGS sequence"/>
</dbReference>